<feature type="transmembrane region" description="Helical" evidence="1">
    <location>
        <begin position="12"/>
        <end position="31"/>
    </location>
</feature>
<proteinExistence type="predicted"/>
<sequence>MEQVTKKVWKFVAIGAAVVVAVIVALLVWCVGKAAYYEYHREVLCFDPDCVNAKFLSENVYYHSLDDGKGYVFNSLTREKTIKDIKWIARPNEGDSLVCFKQGEKRGYFNMNTGRVAIEPRYAHAWIFSEGLACVDDGGRLKFIDGMGKVTIDTKMAYVPEHDSYVFHQGYFITSTNDGEKMGLMNKNGSMVLPMEFDRIEWAHDFEYLCLRKGDEMGVLDKELKTVLPMMACDLEVTWETIDVTMADHTICKYDLQGNLINDFYIAELHTLEYEKDEVYYHHKKNEEYGEEYDEVMEGPFHPTGTARLRAYIAGNGHEGLITADGHVVTKPLYKEIEAIGYDLYLCSVTYYDKVIVNGKGELIR</sequence>
<protein>
    <submittedName>
        <fullName evidence="2">WG containing repeat-containing protein</fullName>
    </submittedName>
</protein>
<organism evidence="2 3">
    <name type="scientific">Prevotella communis</name>
    <dbReference type="NCBI Taxonomy" id="2913614"/>
    <lineage>
        <taxon>Bacteria</taxon>
        <taxon>Pseudomonadati</taxon>
        <taxon>Bacteroidota</taxon>
        <taxon>Bacteroidia</taxon>
        <taxon>Bacteroidales</taxon>
        <taxon>Prevotellaceae</taxon>
        <taxon>Prevotella</taxon>
    </lineage>
</organism>
<keyword evidence="3" id="KW-1185">Reference proteome</keyword>
<dbReference type="Pfam" id="PF14903">
    <property type="entry name" value="WG_beta_rep"/>
    <property type="match status" value="2"/>
</dbReference>
<keyword evidence="1" id="KW-0812">Transmembrane</keyword>
<evidence type="ECO:0000313" key="3">
    <source>
        <dbReference type="Proteomes" id="UP000198779"/>
    </source>
</evidence>
<keyword evidence="1" id="KW-1133">Transmembrane helix</keyword>
<dbReference type="AlphaFoldDB" id="A0A1G7XA34"/>
<reference evidence="3" key="1">
    <citation type="submission" date="2016-10" db="EMBL/GenBank/DDBJ databases">
        <authorList>
            <person name="Varghese N."/>
            <person name="Submissions S."/>
        </authorList>
    </citation>
    <scope>NUCLEOTIDE SEQUENCE [LARGE SCALE GENOMIC DNA]</scope>
    <source>
        <strain evidence="3">BP1-148</strain>
    </source>
</reference>
<dbReference type="InterPro" id="IPR032774">
    <property type="entry name" value="WG_beta_rep"/>
</dbReference>
<dbReference type="PANTHER" id="PTHR37841">
    <property type="entry name" value="GLR2918 PROTEIN"/>
    <property type="match status" value="1"/>
</dbReference>
<dbReference type="STRING" id="645274.SAMN04487901_11025"/>
<dbReference type="EMBL" id="FNCQ01000010">
    <property type="protein sequence ID" value="SDG81082.1"/>
    <property type="molecule type" value="Genomic_DNA"/>
</dbReference>
<evidence type="ECO:0000313" key="2">
    <source>
        <dbReference type="EMBL" id="SDG81082.1"/>
    </source>
</evidence>
<dbReference type="PANTHER" id="PTHR37841:SF1">
    <property type="entry name" value="DUF3298 DOMAIN-CONTAINING PROTEIN"/>
    <property type="match status" value="1"/>
</dbReference>
<gene>
    <name evidence="2" type="ORF">SAMN04487901_11025</name>
</gene>
<accession>A0A1G7XA34</accession>
<name>A0A1G7XA34_9BACT</name>
<keyword evidence="1" id="KW-0472">Membrane</keyword>
<dbReference type="RefSeq" id="WP_091817849.1">
    <property type="nucleotide sequence ID" value="NZ_FNCQ01000010.1"/>
</dbReference>
<dbReference type="Proteomes" id="UP000198779">
    <property type="component" value="Unassembled WGS sequence"/>
</dbReference>
<evidence type="ECO:0000256" key="1">
    <source>
        <dbReference type="SAM" id="Phobius"/>
    </source>
</evidence>